<feature type="compositionally biased region" description="Basic and acidic residues" evidence="1">
    <location>
        <begin position="9"/>
        <end position="20"/>
    </location>
</feature>
<keyword evidence="3" id="KW-1185">Reference proteome</keyword>
<dbReference type="Pfam" id="PF25673">
    <property type="entry name" value="Terminase_7"/>
    <property type="match status" value="1"/>
</dbReference>
<dbReference type="EMBL" id="KM101118">
    <property type="protein sequence ID" value="AIK68868.1"/>
    <property type="molecule type" value="Genomic_DNA"/>
</dbReference>
<dbReference type="KEGG" id="vg:26635292"/>
<name>A0A076YMN7_9CAUD</name>
<dbReference type="Proteomes" id="UP000204370">
    <property type="component" value="Segment"/>
</dbReference>
<feature type="region of interest" description="Disordered" evidence="1">
    <location>
        <begin position="1"/>
        <end position="20"/>
    </location>
</feature>
<evidence type="ECO:0000313" key="3">
    <source>
        <dbReference type="Proteomes" id="UP000204370"/>
    </source>
</evidence>
<organism evidence="2 3">
    <name type="scientific">Mycobacterium phage Swirley</name>
    <dbReference type="NCBI Taxonomy" id="1527534"/>
    <lineage>
        <taxon>Viruses</taxon>
        <taxon>Duplodnaviria</taxon>
        <taxon>Heunggongvirae</taxon>
        <taxon>Uroviricota</taxon>
        <taxon>Caudoviricetes</taxon>
        <taxon>Benedictvirus</taxon>
        <taxon>Benedictvirus swirley</taxon>
    </lineage>
</organism>
<evidence type="ECO:0000256" key="1">
    <source>
        <dbReference type="SAM" id="MobiDB-lite"/>
    </source>
</evidence>
<evidence type="ECO:0000313" key="2">
    <source>
        <dbReference type="EMBL" id="AIK68868.1"/>
    </source>
</evidence>
<accession>A0A076YMN7</accession>
<sequence>MGAATRGPVPERTDQTVRHSEPVDKIEVFGEVRVPDLGDVSFRGETHPIIKDLYQAMQESGQSRFYEPSDWQVARLTLLALNEELVAARHGDKPIGAMKLTALNQMLTTLMLTEGDRRRVRIELERKPSQPEGVVIDARESFKKWLEEP</sequence>
<dbReference type="GeneID" id="26635292"/>
<dbReference type="InterPro" id="IPR057972">
    <property type="entry name" value="Terminase_7"/>
</dbReference>
<gene>
    <name evidence="2" type="ORF">PBI_SWIRLEY_2</name>
</gene>
<proteinExistence type="predicted"/>
<reference evidence="2 3" key="1">
    <citation type="submission" date="2014-06" db="EMBL/GenBank/DDBJ databases">
        <authorList>
            <person name="Delgado B.M."/>
            <person name="Feathers C.T."/>
            <person name="Feeney M.S."/>
            <person name="Feuer K.L."/>
            <person name="Florin D.T."/>
            <person name="Gordon M.B."/>
            <person name="Gorman S.E."/>
            <person name="Grajales M."/>
            <person name="Heckman E.L."/>
            <person name="Juarez M.C."/>
            <person name="Kenna M.A."/>
            <person name="Mageeney C.M."/>
            <person name="Marzillier J.Y."/>
            <person name="Miller B.D."/>
            <person name="Schlegel J.L."/>
            <person name="So C.Y."/>
            <person name="Sternberg R.A."/>
            <person name="Ware V.C."/>
            <person name="Anders K.R."/>
            <person name="Braun M.A."/>
            <person name="Delesalle V.A."/>
            <person name="Hughes L.E."/>
            <person name="Bradley K.W."/>
            <person name="Barker L.P."/>
            <person name="Asai D.J."/>
            <person name="Bowman C.A."/>
            <person name="Russell D.A."/>
            <person name="Pope W.H."/>
            <person name="Jacobs-Sera D."/>
            <person name="Hendrix R.W."/>
            <person name="Hatfull G.F."/>
        </authorList>
    </citation>
    <scope>NUCLEOTIDE SEQUENCE [LARGE SCALE GENOMIC DNA]</scope>
</reference>
<dbReference type="OrthoDB" id="16531at10239"/>
<protein>
    <submittedName>
        <fullName evidence="2">Terminase small subunit</fullName>
    </submittedName>
</protein>
<dbReference type="RefSeq" id="YP_009208888.1">
    <property type="nucleotide sequence ID" value="NC_028912.1"/>
</dbReference>